<comment type="caution">
    <text evidence="3">The sequence shown here is derived from an EMBL/GenBank/DDBJ whole genome shotgun (WGS) entry which is preliminary data.</text>
</comment>
<name>A0ABR0FCI9_9PEZI</name>
<sequence length="191" mass="20916">MTLVKIRRDSLVHAYAMELFSLFIFALAGHIREVRGTTTRLTPHGQTTASNQNGGNGRSEPGKANTTTPRQFENSLFEALAKIAVDTGICPTQEDARLLVIPAFAWYGLLPEPEDPSAMKTDGQPVEDLPNPRTDVEEQDSCEGERGSTMRSNMELNMEPIRQEGPKQNIGAADQIEEGDSGQRSDETSPT</sequence>
<gene>
    <name evidence="3" type="ORF">QC761_607442</name>
</gene>
<feature type="region of interest" description="Disordered" evidence="1">
    <location>
        <begin position="115"/>
        <end position="191"/>
    </location>
</feature>
<evidence type="ECO:0000256" key="2">
    <source>
        <dbReference type="SAM" id="Phobius"/>
    </source>
</evidence>
<feature type="compositionally biased region" description="Polar residues" evidence="1">
    <location>
        <begin position="38"/>
        <end position="53"/>
    </location>
</feature>
<evidence type="ECO:0000256" key="1">
    <source>
        <dbReference type="SAM" id="MobiDB-lite"/>
    </source>
</evidence>
<evidence type="ECO:0000313" key="4">
    <source>
        <dbReference type="Proteomes" id="UP001322138"/>
    </source>
</evidence>
<dbReference type="Proteomes" id="UP001322138">
    <property type="component" value="Unassembled WGS sequence"/>
</dbReference>
<dbReference type="EMBL" id="JAFFGZ010000007">
    <property type="protein sequence ID" value="KAK4641685.1"/>
    <property type="molecule type" value="Genomic_DNA"/>
</dbReference>
<reference evidence="3 4" key="1">
    <citation type="journal article" date="2023" name="bioRxiv">
        <title>High-quality genome assemblies of four members of thePodospora anserinaspecies complex.</title>
        <authorList>
            <person name="Ament-Velasquez S.L."/>
            <person name="Vogan A.A."/>
            <person name="Wallerman O."/>
            <person name="Hartmann F."/>
            <person name="Gautier V."/>
            <person name="Silar P."/>
            <person name="Giraud T."/>
            <person name="Johannesson H."/>
        </authorList>
    </citation>
    <scope>NUCLEOTIDE SEQUENCE [LARGE SCALE GENOMIC DNA]</scope>
    <source>
        <strain evidence="3 4">CBS 112042</strain>
    </source>
</reference>
<keyword evidence="2" id="KW-0472">Membrane</keyword>
<accession>A0ABR0FCI9</accession>
<organism evidence="3 4">
    <name type="scientific">Podospora bellae-mahoneyi</name>
    <dbReference type="NCBI Taxonomy" id="2093777"/>
    <lineage>
        <taxon>Eukaryota</taxon>
        <taxon>Fungi</taxon>
        <taxon>Dikarya</taxon>
        <taxon>Ascomycota</taxon>
        <taxon>Pezizomycotina</taxon>
        <taxon>Sordariomycetes</taxon>
        <taxon>Sordariomycetidae</taxon>
        <taxon>Sordariales</taxon>
        <taxon>Podosporaceae</taxon>
        <taxon>Podospora</taxon>
    </lineage>
</organism>
<dbReference type="GeneID" id="87900662"/>
<feature type="compositionally biased region" description="Basic and acidic residues" evidence="1">
    <location>
        <begin position="181"/>
        <end position="191"/>
    </location>
</feature>
<keyword evidence="4" id="KW-1185">Reference proteome</keyword>
<feature type="region of interest" description="Disordered" evidence="1">
    <location>
        <begin position="38"/>
        <end position="68"/>
    </location>
</feature>
<proteinExistence type="predicted"/>
<keyword evidence="2" id="KW-0812">Transmembrane</keyword>
<protein>
    <submittedName>
        <fullName evidence="3">Uncharacterized protein</fullName>
    </submittedName>
</protein>
<keyword evidence="2" id="KW-1133">Transmembrane helix</keyword>
<evidence type="ECO:0000313" key="3">
    <source>
        <dbReference type="EMBL" id="KAK4641685.1"/>
    </source>
</evidence>
<dbReference type="RefSeq" id="XP_062730661.1">
    <property type="nucleotide sequence ID" value="XM_062881180.1"/>
</dbReference>
<feature type="transmembrane region" description="Helical" evidence="2">
    <location>
        <begin position="12"/>
        <end position="31"/>
    </location>
</feature>